<dbReference type="eggNOG" id="COG5635">
    <property type="taxonomic scope" value="Bacteria"/>
</dbReference>
<evidence type="ECO:0000313" key="1">
    <source>
        <dbReference type="EMBL" id="AFY84325.1"/>
    </source>
</evidence>
<dbReference type="InParanoid" id="K9TP65"/>
<dbReference type="STRING" id="56110.Oscil6304_4817"/>
<dbReference type="KEGG" id="oac:Oscil6304_4817"/>
<name>K9TP65_9CYAN</name>
<organism evidence="1 2">
    <name type="scientific">Oscillatoria acuminata PCC 6304</name>
    <dbReference type="NCBI Taxonomy" id="56110"/>
    <lineage>
        <taxon>Bacteria</taxon>
        <taxon>Bacillati</taxon>
        <taxon>Cyanobacteriota</taxon>
        <taxon>Cyanophyceae</taxon>
        <taxon>Oscillatoriophycideae</taxon>
        <taxon>Oscillatoriales</taxon>
        <taxon>Oscillatoriaceae</taxon>
        <taxon>Oscillatoria</taxon>
    </lineage>
</organism>
<reference evidence="1 2" key="1">
    <citation type="submission" date="2012-06" db="EMBL/GenBank/DDBJ databases">
        <title>Finished chromosome of genome of Oscillatoria acuminata PCC 6304.</title>
        <authorList>
            <consortium name="US DOE Joint Genome Institute"/>
            <person name="Gugger M."/>
            <person name="Coursin T."/>
            <person name="Rippka R."/>
            <person name="Tandeau De Marsac N."/>
            <person name="Huntemann M."/>
            <person name="Wei C.-L."/>
            <person name="Han J."/>
            <person name="Detter J.C."/>
            <person name="Han C."/>
            <person name="Tapia R."/>
            <person name="Davenport K."/>
            <person name="Daligault H."/>
            <person name="Erkkila T."/>
            <person name="Gu W."/>
            <person name="Munk A.C.C."/>
            <person name="Teshima H."/>
            <person name="Xu Y."/>
            <person name="Chain P."/>
            <person name="Chen A."/>
            <person name="Krypides N."/>
            <person name="Mavromatis K."/>
            <person name="Markowitz V."/>
            <person name="Szeto E."/>
            <person name="Ivanova N."/>
            <person name="Mikhailova N."/>
            <person name="Ovchinnikova G."/>
            <person name="Pagani I."/>
            <person name="Pati A."/>
            <person name="Goodwin L."/>
            <person name="Peters L."/>
            <person name="Pitluck S."/>
            <person name="Woyke T."/>
            <person name="Kerfeld C."/>
        </authorList>
    </citation>
    <scope>NUCLEOTIDE SEQUENCE [LARGE SCALE GENOMIC DNA]</scope>
    <source>
        <strain evidence="1 2">PCC 6304</strain>
    </source>
</reference>
<accession>K9TP65</accession>
<dbReference type="AlphaFoldDB" id="K9TP65"/>
<dbReference type="HOGENOM" id="CLU_2586314_0_0_3"/>
<dbReference type="Proteomes" id="UP000010367">
    <property type="component" value="Chromosome"/>
</dbReference>
<protein>
    <submittedName>
        <fullName evidence="1">Uncharacterized protein</fullName>
    </submittedName>
</protein>
<keyword evidence="2" id="KW-1185">Reference proteome</keyword>
<proteinExistence type="predicted"/>
<dbReference type="RefSeq" id="WP_015150942.1">
    <property type="nucleotide sequence ID" value="NC_019693.1"/>
</dbReference>
<evidence type="ECO:0000313" key="2">
    <source>
        <dbReference type="Proteomes" id="UP000010367"/>
    </source>
</evidence>
<dbReference type="EMBL" id="CP003607">
    <property type="protein sequence ID" value="AFY84325.1"/>
    <property type="molecule type" value="Genomic_DNA"/>
</dbReference>
<sequence>MLIDVLMLFASAGLGVAATECREWAQRKAGERNHDIEQALLKAHQRSLKDIRTYCQKSPEWDRYHLVIITQVKKITTDFK</sequence>
<gene>
    <name evidence="1" type="ORF">Oscil6304_4817</name>
</gene>